<evidence type="ECO:0000313" key="2">
    <source>
        <dbReference type="EMBL" id="QHH12728.1"/>
    </source>
</evidence>
<protein>
    <submittedName>
        <fullName evidence="1">Uncharacterized protein</fullName>
    </submittedName>
</protein>
<dbReference type="Proteomes" id="UP000464718">
    <property type="component" value="Chromosome ii"/>
</dbReference>
<sequence>MIMPVSGIHSGQQIMQLSHKMADKAANEIQQTFVKGGEDLSFNKVELAKNVAFAANPSLAAHATVIEPLIEVTQAASYNRIGASVVEKNNEVIGSLLDIHV</sequence>
<name>A0A4Q9K0X4_VIBPH</name>
<accession>A0A4Q9K0X4</accession>
<organism evidence="1">
    <name type="scientific">Vibrio parahaemolyticus</name>
    <dbReference type="NCBI Taxonomy" id="670"/>
    <lineage>
        <taxon>Bacteria</taxon>
        <taxon>Pseudomonadati</taxon>
        <taxon>Pseudomonadota</taxon>
        <taxon>Gammaproteobacteria</taxon>
        <taxon>Vibrionales</taxon>
        <taxon>Vibrionaceae</taxon>
        <taxon>Vibrio</taxon>
    </lineage>
</organism>
<reference evidence="1" key="1">
    <citation type="journal article" date="2018" name="Genome Biol.">
        <title>SKESA: strategic k-mer extension for scrupulous assemblies.</title>
        <authorList>
            <person name="Souvorov A."/>
            <person name="Agarwala R."/>
            <person name="Lipman D.J."/>
        </authorList>
    </citation>
    <scope>NUCLEOTIDE SEQUENCE</scope>
    <source>
        <strain evidence="1">1930</strain>
    </source>
</reference>
<dbReference type="EMBL" id="CP034299">
    <property type="protein sequence ID" value="QHH12728.1"/>
    <property type="molecule type" value="Genomic_DNA"/>
</dbReference>
<proteinExistence type="predicted"/>
<evidence type="ECO:0000313" key="1">
    <source>
        <dbReference type="EMBL" id="HAS6676660.1"/>
    </source>
</evidence>
<dbReference type="AlphaFoldDB" id="A0A4Q9K0X4"/>
<evidence type="ECO:0000313" key="3">
    <source>
        <dbReference type="Proteomes" id="UP000464718"/>
    </source>
</evidence>
<gene>
    <name evidence="2" type="ORF">EHC69_26170</name>
    <name evidence="1" type="ORF">I7278_07550</name>
</gene>
<reference evidence="1" key="3">
    <citation type="submission" date="2019-12" db="EMBL/GenBank/DDBJ databases">
        <authorList>
            <consortium name="NCBI Pathogen Detection Project"/>
        </authorList>
    </citation>
    <scope>NUCLEOTIDE SEQUENCE</scope>
    <source>
        <strain evidence="1">1930</strain>
    </source>
</reference>
<dbReference type="Proteomes" id="UP000856022">
    <property type="component" value="Unassembled WGS sequence"/>
</dbReference>
<reference evidence="2 3" key="2">
    <citation type="submission" date="2018-12" db="EMBL/GenBank/DDBJ databases">
        <title>Genomic insights into the evolutionary origins and pathogenicity of five Vibrio parahaemolyticus strains isolated from the shrimp with acute hepatopancreatic necrosis disease (AHPND).</title>
        <authorList>
            <person name="Yang Q."/>
            <person name="Dong X."/>
            <person name="Xie G."/>
            <person name="Fu S."/>
            <person name="Zou P."/>
            <person name="Sun J."/>
            <person name="Wang Y."/>
            <person name="Huang J."/>
        </authorList>
    </citation>
    <scope>NUCLEOTIDE SEQUENCE [LARGE SCALE GENOMIC DNA]</scope>
    <source>
        <strain evidence="2 3">20160303005-1</strain>
    </source>
</reference>
<dbReference type="EMBL" id="DACQKT010000002">
    <property type="protein sequence ID" value="HAS6676660.1"/>
    <property type="molecule type" value="Genomic_DNA"/>
</dbReference>